<gene>
    <name evidence="3" type="ordered locus">THI_1430</name>
    <name evidence="4" type="ORF">THICB1_30375</name>
</gene>
<feature type="region of interest" description="Disordered" evidence="1">
    <location>
        <begin position="149"/>
        <end position="182"/>
    </location>
</feature>
<evidence type="ECO:0000313" key="6">
    <source>
        <dbReference type="Proteomes" id="UP000078599"/>
    </source>
</evidence>
<evidence type="ECO:0000313" key="3">
    <source>
        <dbReference type="EMBL" id="CAZ88115.1"/>
    </source>
</evidence>
<reference evidence="5" key="2">
    <citation type="journal article" date="2010" name="PLoS Genet.">
        <title>Structure, function, and evolution of the Thiomonas spp. genome.</title>
        <authorList>
            <person name="Arsene-Ploetze F."/>
            <person name="Koechler S."/>
            <person name="Marchal M."/>
            <person name="Coppee J.Y."/>
            <person name="Chandler M."/>
            <person name="Bonnefoy V."/>
            <person name="Brochier-Armanet C."/>
            <person name="Barakat M."/>
            <person name="Barbe V."/>
            <person name="Battaglia-Brunet F."/>
            <person name="Bruneel O."/>
            <person name="Bryan C.G."/>
            <person name="Cleiss-Arnold J."/>
            <person name="Cruveiller S."/>
            <person name="Erhardt M."/>
            <person name="Heinrich-Salmeron A."/>
            <person name="Hommais F."/>
            <person name="Joulian C."/>
            <person name="Krin E."/>
            <person name="Lieutaud A."/>
            <person name="Lievremont D."/>
            <person name="Michel C."/>
            <person name="Muller D."/>
            <person name="Ortet P."/>
            <person name="Proux C."/>
            <person name="Siguier P."/>
            <person name="Roche D."/>
            <person name="Rouy Z."/>
            <person name="Salvignol G."/>
            <person name="Slyemi D."/>
            <person name="Talla E."/>
            <person name="Weiss S."/>
            <person name="Weissenbach J."/>
            <person name="Medigue C."/>
            <person name="Bertin P.N."/>
        </authorList>
    </citation>
    <scope>NUCLEOTIDE SEQUENCE [LARGE SCALE GENOMIC DNA]</scope>
    <source>
        <strain evidence="5">DSM 22701 / CIP 110005 / 3As</strain>
    </source>
</reference>
<sequence>MCCGNFSGRILNMHFSRAISLINTPSDNARRAQLARGRLAGKGWTSDMKRAVPAVAGMLLILLAGPILHHQFQPLAGNVIFLAALGSVLISTLGIIIVGDRDARVKAQAELSSSWAEAAAQSHAQRLGAAALALLSSLRASSATQAITNQKSNFSPPTAPGGRSLPHLCLTPRLSQRPRAAA</sequence>
<reference key="1">
    <citation type="submission" date="2009-07" db="EMBL/GenBank/DDBJ databases">
        <authorList>
            <person name="Genoscope - CEA"/>
        </authorList>
    </citation>
    <scope>NUCLEOTIDE SEQUENCE</scope>
    <source>
        <strain>3As</strain>
    </source>
</reference>
<proteinExistence type="predicted"/>
<keyword evidence="6" id="KW-1185">Reference proteome</keyword>
<evidence type="ECO:0000313" key="4">
    <source>
        <dbReference type="EMBL" id="CQR34269.1"/>
    </source>
</evidence>
<protein>
    <submittedName>
        <fullName evidence="3">Uncharacterized protein</fullName>
    </submittedName>
</protein>
<feature type="transmembrane region" description="Helical" evidence="2">
    <location>
        <begin position="51"/>
        <end position="69"/>
    </location>
</feature>
<dbReference type="AlphaFoldDB" id="D6CQ35"/>
<keyword evidence="2" id="KW-0812">Transmembrane</keyword>
<dbReference type="EMBL" id="CTRI01000023">
    <property type="protein sequence ID" value="CQR34269.1"/>
    <property type="molecule type" value="Genomic_DNA"/>
</dbReference>
<feature type="transmembrane region" description="Helical" evidence="2">
    <location>
        <begin position="75"/>
        <end position="98"/>
    </location>
</feature>
<reference evidence="3" key="3">
    <citation type="submission" date="2010-07" db="EMBL/GenBank/DDBJ databases">
        <authorList>
            <person name="Genoscope - CEA"/>
        </authorList>
    </citation>
    <scope>NUCLEOTIDE SEQUENCE</scope>
    <source>
        <strain evidence="3">3As</strain>
    </source>
</reference>
<evidence type="ECO:0000256" key="2">
    <source>
        <dbReference type="SAM" id="Phobius"/>
    </source>
</evidence>
<evidence type="ECO:0000256" key="1">
    <source>
        <dbReference type="SAM" id="MobiDB-lite"/>
    </source>
</evidence>
<dbReference type="Proteomes" id="UP000078599">
    <property type="component" value="Unassembled WGS sequence"/>
</dbReference>
<organism evidence="3 5">
    <name type="scientific">Thiomonas arsenitoxydans (strain DSM 22701 / CIP 110005 / 3As)</name>
    <dbReference type="NCBI Taxonomy" id="426114"/>
    <lineage>
        <taxon>Bacteria</taxon>
        <taxon>Pseudomonadati</taxon>
        <taxon>Pseudomonadota</taxon>
        <taxon>Betaproteobacteria</taxon>
        <taxon>Burkholderiales</taxon>
        <taxon>Thiomonas</taxon>
    </lineage>
</organism>
<dbReference type="Proteomes" id="UP000002372">
    <property type="component" value="Chromosome"/>
</dbReference>
<keyword evidence="2" id="KW-0472">Membrane</keyword>
<accession>D6CQ35</accession>
<evidence type="ECO:0000313" key="5">
    <source>
        <dbReference type="Proteomes" id="UP000002372"/>
    </source>
</evidence>
<dbReference type="KEGG" id="thi:THI_1430"/>
<dbReference type="HOGENOM" id="CLU_1481330_0_0_4"/>
<name>D6CQ35_THIA3</name>
<reference evidence="4 6" key="4">
    <citation type="submission" date="2015-03" db="EMBL/GenBank/DDBJ databases">
        <authorList>
            <person name="Regsiter A."/>
            <person name="william w."/>
        </authorList>
    </citation>
    <scope>NUCLEOTIDE SEQUENCE [LARGE SCALE GENOMIC DNA]</scope>
    <source>
        <strain evidence="4 6">CB1</strain>
    </source>
</reference>
<keyword evidence="2" id="KW-1133">Transmembrane helix</keyword>
<dbReference type="EMBL" id="FP475956">
    <property type="protein sequence ID" value="CAZ88115.1"/>
    <property type="molecule type" value="Genomic_DNA"/>
</dbReference>